<evidence type="ECO:0000313" key="2">
    <source>
        <dbReference type="Proteomes" id="UP001497535"/>
    </source>
</evidence>
<protein>
    <submittedName>
        <fullName evidence="1">Uncharacterized protein</fullName>
    </submittedName>
</protein>
<dbReference type="EMBL" id="CAVMJV010000024">
    <property type="protein sequence ID" value="CAK5073501.1"/>
    <property type="molecule type" value="Genomic_DNA"/>
</dbReference>
<gene>
    <name evidence="1" type="ORF">MENTE1834_LOCUS20177</name>
</gene>
<organism evidence="1 2">
    <name type="scientific">Meloidogyne enterolobii</name>
    <name type="common">Root-knot nematode worm</name>
    <name type="synonym">Meloidogyne mayaguensis</name>
    <dbReference type="NCBI Taxonomy" id="390850"/>
    <lineage>
        <taxon>Eukaryota</taxon>
        <taxon>Metazoa</taxon>
        <taxon>Ecdysozoa</taxon>
        <taxon>Nematoda</taxon>
        <taxon>Chromadorea</taxon>
        <taxon>Rhabditida</taxon>
        <taxon>Tylenchina</taxon>
        <taxon>Tylenchomorpha</taxon>
        <taxon>Tylenchoidea</taxon>
        <taxon>Meloidogynidae</taxon>
        <taxon>Meloidogyninae</taxon>
        <taxon>Meloidogyne</taxon>
    </lineage>
</organism>
<evidence type="ECO:0000313" key="1">
    <source>
        <dbReference type="EMBL" id="CAK5073501.1"/>
    </source>
</evidence>
<proteinExistence type="predicted"/>
<reference evidence="1" key="1">
    <citation type="submission" date="2023-11" db="EMBL/GenBank/DDBJ databases">
        <authorList>
            <person name="Poullet M."/>
        </authorList>
    </citation>
    <scope>NUCLEOTIDE SEQUENCE</scope>
    <source>
        <strain evidence="1">E1834</strain>
    </source>
</reference>
<name>A0ACB0Z4T8_MELEN</name>
<comment type="caution">
    <text evidence="1">The sequence shown here is derived from an EMBL/GenBank/DDBJ whole genome shotgun (WGS) entry which is preliminary data.</text>
</comment>
<dbReference type="Proteomes" id="UP001497535">
    <property type="component" value="Unassembled WGS sequence"/>
</dbReference>
<sequence>MFKTSGIRLIRLRPFILLIFLACSVCLSSACSVCEQKAFEEYKRLRQEQVNNYLFLKRF</sequence>
<accession>A0ACB0Z4T8</accession>
<keyword evidence="2" id="KW-1185">Reference proteome</keyword>